<protein>
    <recommendedName>
        <fullName evidence="3">Polymer-forming cytoskeletal protein</fullName>
    </recommendedName>
</protein>
<dbReference type="Proteomes" id="UP000029080">
    <property type="component" value="Unassembled WGS sequence"/>
</dbReference>
<reference evidence="1 2" key="1">
    <citation type="submission" date="2014-03" db="EMBL/GenBank/DDBJ databases">
        <title>Genomics of Bifidobacteria.</title>
        <authorList>
            <person name="Ventura M."/>
            <person name="Milani C."/>
            <person name="Lugli G.A."/>
        </authorList>
    </citation>
    <scope>NUCLEOTIDE SEQUENCE [LARGE SCALE GENOMIC DNA]</scope>
    <source>
        <strain evidence="1 2">JCM 13495</strain>
    </source>
</reference>
<name>A0A087EEA1_9BIFI</name>
<evidence type="ECO:0008006" key="3">
    <source>
        <dbReference type="Google" id="ProtNLM"/>
    </source>
</evidence>
<dbReference type="OrthoDB" id="3232826at2"/>
<organism evidence="1 2">
    <name type="scientific">Bifidobacterium tsurumiense</name>
    <dbReference type="NCBI Taxonomy" id="356829"/>
    <lineage>
        <taxon>Bacteria</taxon>
        <taxon>Bacillati</taxon>
        <taxon>Actinomycetota</taxon>
        <taxon>Actinomycetes</taxon>
        <taxon>Bifidobacteriales</taxon>
        <taxon>Bifidobacteriaceae</taxon>
        <taxon>Bifidobacterium</taxon>
    </lineage>
</organism>
<keyword evidence="2" id="KW-1185">Reference proteome</keyword>
<dbReference type="eggNOG" id="ENOG5031SQ3">
    <property type="taxonomic scope" value="Bacteria"/>
</dbReference>
<proteinExistence type="predicted"/>
<evidence type="ECO:0000313" key="1">
    <source>
        <dbReference type="EMBL" id="KFJ06102.1"/>
    </source>
</evidence>
<gene>
    <name evidence="1" type="ORF">BITS_5015</name>
</gene>
<comment type="caution">
    <text evidence="1">The sequence shown here is derived from an EMBL/GenBank/DDBJ whole genome shotgun (WGS) entry which is preliminary data.</text>
</comment>
<evidence type="ECO:0000313" key="2">
    <source>
        <dbReference type="Proteomes" id="UP000029080"/>
    </source>
</evidence>
<dbReference type="AlphaFoldDB" id="A0A087EEA1"/>
<accession>A0A087EEA1</accession>
<sequence length="223" mass="24217">MMNLKSAGGIVYAGAYDSLVLHGPHRLGSHVSFGKLSTDSLLRTKDCHGEVLACSSGRVICTGNLHVRLLSGYGSIMVHGDIECESLDFTGDIAVKGNIRTHSLKVSGMVSKPRCIDATSIDITGHIVACSVHTEQLTLSTLQSTLLHRHGMPHYAKRSVIDTVVAAQVNVHQLRCRSMDADSITLSDECLIEYVRYRDRLTSDISSAVIMRNHGTSPPHQAR</sequence>
<dbReference type="RefSeq" id="WP_044259502.1">
    <property type="nucleotide sequence ID" value="NZ_JGZU01000009.1"/>
</dbReference>
<dbReference type="EMBL" id="JGZU01000009">
    <property type="protein sequence ID" value="KFJ06102.1"/>
    <property type="molecule type" value="Genomic_DNA"/>
</dbReference>